<dbReference type="SUPFAM" id="SSF81343">
    <property type="entry name" value="Fumarate reductase respiratory complex transmembrane subunits"/>
    <property type="match status" value="1"/>
</dbReference>
<keyword evidence="7 8" id="KW-0472">Membrane</keyword>
<keyword evidence="2" id="KW-0349">Heme</keyword>
<dbReference type="GO" id="GO:0006099">
    <property type="term" value="P:tricarboxylic acid cycle"/>
    <property type="evidence" value="ECO:0007669"/>
    <property type="project" value="InterPro"/>
</dbReference>
<dbReference type="GO" id="GO:0016020">
    <property type="term" value="C:membrane"/>
    <property type="evidence" value="ECO:0007669"/>
    <property type="project" value="UniProtKB-SubCell"/>
</dbReference>
<dbReference type="NCBIfam" id="TIGR02970">
    <property type="entry name" value="succ_dehyd_cytB"/>
    <property type="match status" value="1"/>
</dbReference>
<dbReference type="InterPro" id="IPR000701">
    <property type="entry name" value="SuccDH_FuR_B_TM-su"/>
</dbReference>
<dbReference type="PIRSF" id="PIRSF000178">
    <property type="entry name" value="SDH_cyt_b560"/>
    <property type="match status" value="1"/>
</dbReference>
<evidence type="ECO:0000256" key="3">
    <source>
        <dbReference type="ARBA" id="ARBA00022692"/>
    </source>
</evidence>
<dbReference type="InterPro" id="IPR034804">
    <property type="entry name" value="SQR/QFR_C/D"/>
</dbReference>
<protein>
    <recommendedName>
        <fullName evidence="10">Succinate dehydrogenase cytochrome b556 subunit</fullName>
    </recommendedName>
</protein>
<dbReference type="AlphaFoldDB" id="A0A381RCV7"/>
<feature type="transmembrane region" description="Helical" evidence="8">
    <location>
        <begin position="107"/>
        <end position="128"/>
    </location>
</feature>
<evidence type="ECO:0000256" key="8">
    <source>
        <dbReference type="SAM" id="Phobius"/>
    </source>
</evidence>
<evidence type="ECO:0000256" key="4">
    <source>
        <dbReference type="ARBA" id="ARBA00022723"/>
    </source>
</evidence>
<dbReference type="EMBL" id="UINC01001736">
    <property type="protein sequence ID" value="SUZ87677.1"/>
    <property type="molecule type" value="Genomic_DNA"/>
</dbReference>
<evidence type="ECO:0000256" key="2">
    <source>
        <dbReference type="ARBA" id="ARBA00022617"/>
    </source>
</evidence>
<evidence type="ECO:0000256" key="5">
    <source>
        <dbReference type="ARBA" id="ARBA00022989"/>
    </source>
</evidence>
<keyword evidence="5 8" id="KW-1133">Transmembrane helix</keyword>
<evidence type="ECO:0008006" key="10">
    <source>
        <dbReference type="Google" id="ProtNLM"/>
    </source>
</evidence>
<proteinExistence type="predicted"/>
<dbReference type="Gene3D" id="1.20.1300.10">
    <property type="entry name" value="Fumarate reductase/succinate dehydrogenase, transmembrane subunit"/>
    <property type="match status" value="1"/>
</dbReference>
<feature type="transmembrane region" description="Helical" evidence="8">
    <location>
        <begin position="67"/>
        <end position="87"/>
    </location>
</feature>
<keyword evidence="3 8" id="KW-0812">Transmembrane</keyword>
<name>A0A381RCV7_9ZZZZ</name>
<gene>
    <name evidence="9" type="ORF">METZ01_LOCUS40531</name>
</gene>
<evidence type="ECO:0000256" key="6">
    <source>
        <dbReference type="ARBA" id="ARBA00023004"/>
    </source>
</evidence>
<keyword evidence="4" id="KW-0479">Metal-binding</keyword>
<reference evidence="9" key="1">
    <citation type="submission" date="2018-05" db="EMBL/GenBank/DDBJ databases">
        <authorList>
            <person name="Lanie J.A."/>
            <person name="Ng W.-L."/>
            <person name="Kazmierczak K.M."/>
            <person name="Andrzejewski T.M."/>
            <person name="Davidsen T.M."/>
            <person name="Wayne K.J."/>
            <person name="Tettelin H."/>
            <person name="Glass J.I."/>
            <person name="Rusch D."/>
            <person name="Podicherti R."/>
            <person name="Tsui H.-C.T."/>
            <person name="Winkler M.E."/>
        </authorList>
    </citation>
    <scope>NUCLEOTIDE SEQUENCE</scope>
</reference>
<dbReference type="CDD" id="cd03499">
    <property type="entry name" value="SQR_TypeC_SdhC"/>
    <property type="match status" value="1"/>
</dbReference>
<dbReference type="GO" id="GO:0046872">
    <property type="term" value="F:metal ion binding"/>
    <property type="evidence" value="ECO:0007669"/>
    <property type="project" value="UniProtKB-KW"/>
</dbReference>
<feature type="transmembrane region" description="Helical" evidence="8">
    <location>
        <begin position="20"/>
        <end position="46"/>
    </location>
</feature>
<evidence type="ECO:0000256" key="7">
    <source>
        <dbReference type="ARBA" id="ARBA00023136"/>
    </source>
</evidence>
<comment type="subcellular location">
    <subcellularLocation>
        <location evidence="1">Membrane</location>
    </subcellularLocation>
</comment>
<keyword evidence="6" id="KW-0408">Iron</keyword>
<evidence type="ECO:0000313" key="9">
    <source>
        <dbReference type="EMBL" id="SUZ87677.1"/>
    </source>
</evidence>
<dbReference type="GO" id="GO:0009055">
    <property type="term" value="F:electron transfer activity"/>
    <property type="evidence" value="ECO:0007669"/>
    <property type="project" value="InterPro"/>
</dbReference>
<organism evidence="9">
    <name type="scientific">marine metagenome</name>
    <dbReference type="NCBI Taxonomy" id="408172"/>
    <lineage>
        <taxon>unclassified sequences</taxon>
        <taxon>metagenomes</taxon>
        <taxon>ecological metagenomes</taxon>
    </lineage>
</organism>
<sequence>MKEKDNRPVYLNPLATDLPIIGLSSILHRISGFALFSIFLVSVWMLDRSLSSEQEFLTLVKDLNNLFVLKLIFYLFSVGLLYHSLLGVKKLMSDAFGIGEELKSGTLISWSFNLIFLFIAVFLFSKIFI</sequence>
<dbReference type="Pfam" id="PF01127">
    <property type="entry name" value="Sdh_cyt"/>
    <property type="match status" value="1"/>
</dbReference>
<dbReference type="InterPro" id="IPR014314">
    <property type="entry name" value="Succ_DH_cytb556"/>
</dbReference>
<evidence type="ECO:0000256" key="1">
    <source>
        <dbReference type="ARBA" id="ARBA00004370"/>
    </source>
</evidence>
<accession>A0A381RCV7</accession>